<protein>
    <submittedName>
        <fullName evidence="2">Unannotated protein</fullName>
    </submittedName>
</protein>
<accession>A0A6J7HIG8</accession>
<dbReference type="EMBL" id="CAFBMK010000083">
    <property type="protein sequence ID" value="CAB4916305.1"/>
    <property type="molecule type" value="Genomic_DNA"/>
</dbReference>
<reference evidence="2" key="1">
    <citation type="submission" date="2020-05" db="EMBL/GenBank/DDBJ databases">
        <authorList>
            <person name="Chiriac C."/>
            <person name="Salcher M."/>
            <person name="Ghai R."/>
            <person name="Kavagutti S V."/>
        </authorList>
    </citation>
    <scope>NUCLEOTIDE SEQUENCE</scope>
</reference>
<keyword evidence="1" id="KW-1133">Transmembrane helix</keyword>
<name>A0A6J7HIG8_9ZZZZ</name>
<gene>
    <name evidence="2" type="ORF">UFOPK3564_01582</name>
</gene>
<sequence>MRLVVPRHVWVVGAVVALVALVVAAIVIAQLEDTRRSIDQQVAERLSRVDRSTDAIEGATVPVLRDAERDRTAAKRLTGLSTLLAQQATPLARDLRRRDAGTQLQKAGALSDNLVGVDAGAQITRSADLARTLLGADVGSTVRDVDRLAATLQGAGLPGLSTAVTGVTDELTTQDRLRRFLVRGTSIFGQVRAMDTVPKLTAAAQAVRTRVVPYLEKIVALLTETQALNRDTRDIARDTNRHVVSLDRKLGGELPVP</sequence>
<evidence type="ECO:0000313" key="2">
    <source>
        <dbReference type="EMBL" id="CAB4916305.1"/>
    </source>
</evidence>
<organism evidence="2">
    <name type="scientific">freshwater metagenome</name>
    <dbReference type="NCBI Taxonomy" id="449393"/>
    <lineage>
        <taxon>unclassified sequences</taxon>
        <taxon>metagenomes</taxon>
        <taxon>ecological metagenomes</taxon>
    </lineage>
</organism>
<evidence type="ECO:0000256" key="1">
    <source>
        <dbReference type="SAM" id="Phobius"/>
    </source>
</evidence>
<keyword evidence="1" id="KW-0472">Membrane</keyword>
<feature type="transmembrane region" description="Helical" evidence="1">
    <location>
        <begin position="9"/>
        <end position="31"/>
    </location>
</feature>
<keyword evidence="1" id="KW-0812">Transmembrane</keyword>
<proteinExistence type="predicted"/>
<dbReference type="AlphaFoldDB" id="A0A6J7HIG8"/>